<dbReference type="EMBL" id="CP064936">
    <property type="protein sequence ID" value="QQA01898.1"/>
    <property type="molecule type" value="Genomic_DNA"/>
</dbReference>
<evidence type="ECO:0000256" key="2">
    <source>
        <dbReference type="SAM" id="SignalP"/>
    </source>
</evidence>
<feature type="chain" id="PRO_5032743196" description="PEGA domain-containing protein" evidence="2">
    <location>
        <begin position="27"/>
        <end position="586"/>
    </location>
</feature>
<feature type="signal peptide" evidence="2">
    <location>
        <begin position="1"/>
        <end position="26"/>
    </location>
</feature>
<feature type="region of interest" description="Disordered" evidence="1">
    <location>
        <begin position="138"/>
        <end position="159"/>
    </location>
</feature>
<dbReference type="RefSeq" id="WP_198443412.1">
    <property type="nucleotide sequence ID" value="NZ_CBCSHE010000004.1"/>
</dbReference>
<dbReference type="Proteomes" id="UP000595224">
    <property type="component" value="Chromosome"/>
</dbReference>
<keyword evidence="4" id="KW-1185">Reference proteome</keyword>
<gene>
    <name evidence="3" type="ORF">IWA51_04690</name>
</gene>
<organism evidence="3 4">
    <name type="scientific">Treponema peruense</name>
    <dbReference type="NCBI Taxonomy" id="2787628"/>
    <lineage>
        <taxon>Bacteria</taxon>
        <taxon>Pseudomonadati</taxon>
        <taxon>Spirochaetota</taxon>
        <taxon>Spirochaetia</taxon>
        <taxon>Spirochaetales</taxon>
        <taxon>Treponemataceae</taxon>
        <taxon>Treponema</taxon>
    </lineage>
</organism>
<proteinExistence type="predicted"/>
<dbReference type="KEGG" id="tper:IWA51_04690"/>
<evidence type="ECO:0000256" key="1">
    <source>
        <dbReference type="SAM" id="MobiDB-lite"/>
    </source>
</evidence>
<name>A0A7T3REY3_9SPIR</name>
<protein>
    <recommendedName>
        <fullName evidence="5">PEGA domain-containing protein</fullName>
    </recommendedName>
</protein>
<dbReference type="PROSITE" id="PS51257">
    <property type="entry name" value="PROKAR_LIPOPROTEIN"/>
    <property type="match status" value="1"/>
</dbReference>
<reference evidence="3 4" key="1">
    <citation type="submission" date="2020-11" db="EMBL/GenBank/DDBJ databases">
        <title>Treponema Peruensis nv. sp., first commensal Treponema isolated from human feces.</title>
        <authorList>
            <person name="Belkhou C."/>
            <person name="Raes J."/>
        </authorList>
    </citation>
    <scope>NUCLEOTIDE SEQUENCE [LARGE SCALE GENOMIC DNA]</scope>
    <source>
        <strain evidence="3 4">RCC2812</strain>
    </source>
</reference>
<keyword evidence="2" id="KW-0732">Signal</keyword>
<evidence type="ECO:0000313" key="3">
    <source>
        <dbReference type="EMBL" id="QQA01898.1"/>
    </source>
</evidence>
<evidence type="ECO:0000313" key="4">
    <source>
        <dbReference type="Proteomes" id="UP000595224"/>
    </source>
</evidence>
<dbReference type="AlphaFoldDB" id="A0A7T3REY3"/>
<accession>A0A7T3REY3</accession>
<sequence length="586" mass="64506">MFFLRPSALRKTVASFLMTAALSCLHADDWVIAARKFSFAQKGTRSSVAEGAASLIPTLVLERISVGLDRETSAEELKDREYEKFRTERQSLFLQLSKEVKERDSVVVSERNADRAQKKIAEIEKKIDGIKKDIDENIKKSSPDYSSENDPEKKAPSFFHAPPFLRKNHASDIPAREEHVVLYKNSPDSLFEAEGSVGERRFEKAVIDAKINGLIDGVINVYGDYASVTCTLRVFPGAKVLGTVTEVGPLSDVISIAGNIARYIVPVVTNSLPAEIFFDIQPEECRSSVKIIFDGVVYNKVPPKIIARPGIHSLEVECDGFVSKSLAYNFSGGIQHRVFIPMEKTNPAVVSLTLFDPVPGSLYADGIFSGRISHGIPSASATVNGSPVMGRFVSEERGIEKVEEEYTDSSGKKKTRIVEKPGDKLGFFYYIPENLQKDGVQLVVKGKSVDNAAVIDKRRIWTYRGYTALVLSLPVTLFGTGKYNSSVNAYNSGYLGDISEVEKWNTVRIVSGGITIACASFFVFELVRYLRAASSVLPQNAVYADDDTIEAAREKSLLIVDEKVSSEVLEEASDVSEETSAENADK</sequence>
<evidence type="ECO:0008006" key="5">
    <source>
        <dbReference type="Google" id="ProtNLM"/>
    </source>
</evidence>